<feature type="transmembrane region" description="Helical" evidence="1">
    <location>
        <begin position="173"/>
        <end position="199"/>
    </location>
</feature>
<feature type="transmembrane region" description="Helical" evidence="1">
    <location>
        <begin position="226"/>
        <end position="251"/>
    </location>
</feature>
<organism evidence="2 3">
    <name type="scientific">Romanomermis culicivorax</name>
    <name type="common">Nematode worm</name>
    <dbReference type="NCBI Taxonomy" id="13658"/>
    <lineage>
        <taxon>Eukaryota</taxon>
        <taxon>Metazoa</taxon>
        <taxon>Ecdysozoa</taxon>
        <taxon>Nematoda</taxon>
        <taxon>Enoplea</taxon>
        <taxon>Dorylaimia</taxon>
        <taxon>Mermithida</taxon>
        <taxon>Mermithoidea</taxon>
        <taxon>Mermithidae</taxon>
        <taxon>Romanomermis</taxon>
    </lineage>
</organism>
<keyword evidence="1" id="KW-1133">Transmembrane helix</keyword>
<feature type="transmembrane region" description="Helical" evidence="1">
    <location>
        <begin position="44"/>
        <end position="67"/>
    </location>
</feature>
<dbReference type="AlphaFoldDB" id="A0A915K2Z9"/>
<dbReference type="SUPFAM" id="SSF81321">
    <property type="entry name" value="Family A G protein-coupled receptor-like"/>
    <property type="match status" value="1"/>
</dbReference>
<keyword evidence="1" id="KW-0472">Membrane</keyword>
<dbReference type="Gene3D" id="1.20.1070.10">
    <property type="entry name" value="Rhodopsin 7-helix transmembrane proteins"/>
    <property type="match status" value="1"/>
</dbReference>
<evidence type="ECO:0000313" key="2">
    <source>
        <dbReference type="Proteomes" id="UP000887565"/>
    </source>
</evidence>
<sequence>MCINAGFSIYDISIFVSIPVCAIINLFVAKILKSKSKQQSGFQYQFILIISDIFKNLSFLFWCINGLPNLLDKCSMRSNAPQWVNKVLSTIPLTFMSTFELFQFVDSIIITYDRVVALKNPFTYDNKERRKKMVKWMVFSFLICLILGCYRLVSVITLKPNMKPTSRAEYQIAYILSIARVVILIILLLIYAYLIHALIRQYKIFIMKAVGQPNTSRMRRETVMTWLTIFGSMIISATNVCILVIQCVQTWLPPSDYQSLVFYSLKIINGYLYVVLDISTLIGYITISSEFRQALMTTLKLKNAKVVATTSIMSGTQKMLH</sequence>
<protein>
    <submittedName>
        <fullName evidence="3">Gustatory receptor</fullName>
    </submittedName>
</protein>
<accession>A0A915K2Z9</accession>
<feature type="transmembrane region" description="Helical" evidence="1">
    <location>
        <begin position="12"/>
        <end position="32"/>
    </location>
</feature>
<dbReference type="WBParaSite" id="nRc.2.0.1.t33076-RA">
    <property type="protein sequence ID" value="nRc.2.0.1.t33076-RA"/>
    <property type="gene ID" value="nRc.2.0.1.g33076"/>
</dbReference>
<dbReference type="Proteomes" id="UP000887565">
    <property type="component" value="Unplaced"/>
</dbReference>
<proteinExistence type="predicted"/>
<keyword evidence="2" id="KW-1185">Reference proteome</keyword>
<reference evidence="3" key="1">
    <citation type="submission" date="2022-11" db="UniProtKB">
        <authorList>
            <consortium name="WormBaseParasite"/>
        </authorList>
    </citation>
    <scope>IDENTIFICATION</scope>
</reference>
<keyword evidence="1" id="KW-0812">Transmembrane</keyword>
<evidence type="ECO:0000313" key="3">
    <source>
        <dbReference type="WBParaSite" id="nRc.2.0.1.t33076-RA"/>
    </source>
</evidence>
<feature type="transmembrane region" description="Helical" evidence="1">
    <location>
        <begin position="271"/>
        <end position="287"/>
    </location>
</feature>
<feature type="transmembrane region" description="Helical" evidence="1">
    <location>
        <begin position="133"/>
        <end position="153"/>
    </location>
</feature>
<evidence type="ECO:0000256" key="1">
    <source>
        <dbReference type="SAM" id="Phobius"/>
    </source>
</evidence>
<name>A0A915K2Z9_ROMCU</name>